<sequence>MSLQEPQCDMEYKRFALLVGSRAEFAIQVENWIASKINLSATTLKYIHIKACNKMGVAV</sequence>
<protein>
    <submittedName>
        <fullName evidence="1">Uncharacterized protein</fullName>
    </submittedName>
</protein>
<evidence type="ECO:0000313" key="2">
    <source>
        <dbReference type="Proteomes" id="UP001168990"/>
    </source>
</evidence>
<feature type="non-terminal residue" evidence="1">
    <location>
        <position position="59"/>
    </location>
</feature>
<dbReference type="Proteomes" id="UP001168990">
    <property type="component" value="Unassembled WGS sequence"/>
</dbReference>
<evidence type="ECO:0000313" key="1">
    <source>
        <dbReference type="EMBL" id="KAK0165285.1"/>
    </source>
</evidence>
<dbReference type="EMBL" id="JAQQBS010001422">
    <property type="protein sequence ID" value="KAK0165285.1"/>
    <property type="molecule type" value="Genomic_DNA"/>
</dbReference>
<comment type="caution">
    <text evidence="1">The sequence shown here is derived from an EMBL/GenBank/DDBJ whole genome shotgun (WGS) entry which is preliminary data.</text>
</comment>
<name>A0AA39F984_9HYME</name>
<keyword evidence="2" id="KW-1185">Reference proteome</keyword>
<dbReference type="AlphaFoldDB" id="A0AA39F984"/>
<proteinExistence type="predicted"/>
<accession>A0AA39F984</accession>
<reference evidence="1" key="2">
    <citation type="submission" date="2023-03" db="EMBL/GenBank/DDBJ databases">
        <authorList>
            <person name="Inwood S.N."/>
            <person name="Skelly J.G."/>
            <person name="Guhlin J."/>
            <person name="Harrop T.W.R."/>
            <person name="Goldson S.G."/>
            <person name="Dearden P.K."/>
        </authorList>
    </citation>
    <scope>NUCLEOTIDE SEQUENCE</scope>
    <source>
        <strain evidence="1">Irish</strain>
        <tissue evidence="1">Whole body</tissue>
    </source>
</reference>
<reference evidence="1" key="1">
    <citation type="journal article" date="2023" name="bioRxiv">
        <title>Scaffold-level genome assemblies of two parasitoid biocontrol wasps reveal the parthenogenesis mechanism and an associated novel virus.</title>
        <authorList>
            <person name="Inwood S."/>
            <person name="Skelly J."/>
            <person name="Guhlin J."/>
            <person name="Harrop T."/>
            <person name="Goldson S."/>
            <person name="Dearden P."/>
        </authorList>
    </citation>
    <scope>NUCLEOTIDE SEQUENCE</scope>
    <source>
        <strain evidence="1">Irish</strain>
        <tissue evidence="1">Whole body</tissue>
    </source>
</reference>
<gene>
    <name evidence="1" type="ORF">PV328_003813</name>
</gene>
<organism evidence="1 2">
    <name type="scientific">Microctonus aethiopoides</name>
    <dbReference type="NCBI Taxonomy" id="144406"/>
    <lineage>
        <taxon>Eukaryota</taxon>
        <taxon>Metazoa</taxon>
        <taxon>Ecdysozoa</taxon>
        <taxon>Arthropoda</taxon>
        <taxon>Hexapoda</taxon>
        <taxon>Insecta</taxon>
        <taxon>Pterygota</taxon>
        <taxon>Neoptera</taxon>
        <taxon>Endopterygota</taxon>
        <taxon>Hymenoptera</taxon>
        <taxon>Apocrita</taxon>
        <taxon>Ichneumonoidea</taxon>
        <taxon>Braconidae</taxon>
        <taxon>Euphorinae</taxon>
        <taxon>Microctonus</taxon>
    </lineage>
</organism>